<organism evidence="1 2">
    <name type="scientific">Brachionus plicatilis</name>
    <name type="common">Marine rotifer</name>
    <name type="synonym">Brachionus muelleri</name>
    <dbReference type="NCBI Taxonomy" id="10195"/>
    <lineage>
        <taxon>Eukaryota</taxon>
        <taxon>Metazoa</taxon>
        <taxon>Spiralia</taxon>
        <taxon>Gnathifera</taxon>
        <taxon>Rotifera</taxon>
        <taxon>Eurotatoria</taxon>
        <taxon>Monogononta</taxon>
        <taxon>Pseudotrocha</taxon>
        <taxon>Ploima</taxon>
        <taxon>Brachionidae</taxon>
        <taxon>Brachionus</taxon>
    </lineage>
</organism>
<keyword evidence="2" id="KW-1185">Reference proteome</keyword>
<name>A0A3M7SFI4_BRAPC</name>
<dbReference type="AlphaFoldDB" id="A0A3M7SFI4"/>
<dbReference type="Proteomes" id="UP000276133">
    <property type="component" value="Unassembled WGS sequence"/>
</dbReference>
<accession>A0A3M7SFI4</accession>
<protein>
    <submittedName>
        <fullName evidence="1">Uncharacterized protein</fullName>
    </submittedName>
</protein>
<evidence type="ECO:0000313" key="2">
    <source>
        <dbReference type="Proteomes" id="UP000276133"/>
    </source>
</evidence>
<comment type="caution">
    <text evidence="1">The sequence shown here is derived from an EMBL/GenBank/DDBJ whole genome shotgun (WGS) entry which is preliminary data.</text>
</comment>
<sequence>MCRVEELNSRGKNDIKSERKINKLNSILRDSDVILSVTYYDKRMNASRQSFNKTRTGFRTIKHEILVFLLIMTIWDAAQINKPEPN</sequence>
<dbReference type="EMBL" id="REGN01001497">
    <property type="protein sequence ID" value="RNA34328.1"/>
    <property type="molecule type" value="Genomic_DNA"/>
</dbReference>
<proteinExistence type="predicted"/>
<gene>
    <name evidence="1" type="ORF">BpHYR1_016914</name>
</gene>
<evidence type="ECO:0000313" key="1">
    <source>
        <dbReference type="EMBL" id="RNA34328.1"/>
    </source>
</evidence>
<reference evidence="1 2" key="1">
    <citation type="journal article" date="2018" name="Sci. Rep.">
        <title>Genomic signatures of local adaptation to the degree of environmental predictability in rotifers.</title>
        <authorList>
            <person name="Franch-Gras L."/>
            <person name="Hahn C."/>
            <person name="Garcia-Roger E.M."/>
            <person name="Carmona M.J."/>
            <person name="Serra M."/>
            <person name="Gomez A."/>
        </authorList>
    </citation>
    <scope>NUCLEOTIDE SEQUENCE [LARGE SCALE GENOMIC DNA]</scope>
    <source>
        <strain evidence="1">HYR1</strain>
    </source>
</reference>